<evidence type="ECO:0000256" key="8">
    <source>
        <dbReference type="SAM" id="SignalP"/>
    </source>
</evidence>
<accession>A0A2R4XM67</accession>
<dbReference type="InterPro" id="IPR051012">
    <property type="entry name" value="CellSynth/LPSAsmb/PSIAsmb"/>
</dbReference>
<dbReference type="GO" id="GO:0019867">
    <property type="term" value="C:outer membrane"/>
    <property type="evidence" value="ECO:0007669"/>
    <property type="project" value="InterPro"/>
</dbReference>
<dbReference type="KEGG" id="boz:DBV39_15075"/>
<dbReference type="Proteomes" id="UP000244571">
    <property type="component" value="Chromosome"/>
</dbReference>
<evidence type="ECO:0000256" key="2">
    <source>
        <dbReference type="ARBA" id="ARBA00022729"/>
    </source>
</evidence>
<feature type="repeat" description="TPR" evidence="6">
    <location>
        <begin position="681"/>
        <end position="714"/>
    </location>
</feature>
<dbReference type="Pfam" id="PF13432">
    <property type="entry name" value="TPR_16"/>
    <property type="match status" value="2"/>
</dbReference>
<dbReference type="InterPro" id="IPR019734">
    <property type="entry name" value="TPR_rpt"/>
</dbReference>
<gene>
    <name evidence="10" type="ORF">DBV39_15075</name>
</gene>
<dbReference type="RefSeq" id="WP_108622239.1">
    <property type="nucleotide sequence ID" value="NZ_CP028901.1"/>
</dbReference>
<dbReference type="Pfam" id="PF05420">
    <property type="entry name" value="BCSC_C"/>
    <property type="match status" value="1"/>
</dbReference>
<evidence type="ECO:0000256" key="7">
    <source>
        <dbReference type="SAM" id="MobiDB-lite"/>
    </source>
</evidence>
<dbReference type="GO" id="GO:0006011">
    <property type="term" value="P:UDP-alpha-D-glucose metabolic process"/>
    <property type="evidence" value="ECO:0007669"/>
    <property type="project" value="InterPro"/>
</dbReference>
<dbReference type="InterPro" id="IPR011990">
    <property type="entry name" value="TPR-like_helical_dom_sf"/>
</dbReference>
<proteinExistence type="predicted"/>
<evidence type="ECO:0000313" key="10">
    <source>
        <dbReference type="EMBL" id="AWB34829.1"/>
    </source>
</evidence>
<dbReference type="Gene3D" id="1.25.40.10">
    <property type="entry name" value="Tetratricopeptide repeat domain"/>
    <property type="match status" value="4"/>
</dbReference>
<keyword evidence="4 6" id="KW-0802">TPR repeat</keyword>
<feature type="repeat" description="TPR" evidence="6">
    <location>
        <begin position="715"/>
        <end position="748"/>
    </location>
</feature>
<comment type="pathway">
    <text evidence="1">Glycan metabolism; bacterial cellulose biosynthesis.</text>
</comment>
<keyword evidence="5" id="KW-0135">Cellulose biosynthesis</keyword>
<feature type="domain" description="Cellulose synthase operon C C-terminal" evidence="9">
    <location>
        <begin position="847"/>
        <end position="1186"/>
    </location>
</feature>
<keyword evidence="2 8" id="KW-0732">Signal</keyword>
<organism evidence="10 11">
    <name type="scientific">Orrella marina</name>
    <dbReference type="NCBI Taxonomy" id="2163011"/>
    <lineage>
        <taxon>Bacteria</taxon>
        <taxon>Pseudomonadati</taxon>
        <taxon>Pseudomonadota</taxon>
        <taxon>Betaproteobacteria</taxon>
        <taxon>Burkholderiales</taxon>
        <taxon>Alcaligenaceae</taxon>
        <taxon>Orrella</taxon>
    </lineage>
</organism>
<evidence type="ECO:0000256" key="3">
    <source>
        <dbReference type="ARBA" id="ARBA00022737"/>
    </source>
</evidence>
<dbReference type="InterPro" id="IPR003921">
    <property type="entry name" value="Cell_synth_C"/>
</dbReference>
<dbReference type="InterPro" id="IPR008410">
    <property type="entry name" value="BCSC_C"/>
</dbReference>
<dbReference type="PANTHER" id="PTHR45586:SF1">
    <property type="entry name" value="LIPOPOLYSACCHARIDE ASSEMBLY PROTEIN B"/>
    <property type="match status" value="1"/>
</dbReference>
<reference evidence="10 11" key="1">
    <citation type="submission" date="2018-04" db="EMBL/GenBank/DDBJ databases">
        <title>Bordetella sp. HZ20 isolated from seawater.</title>
        <authorList>
            <person name="Sun C."/>
        </authorList>
    </citation>
    <scope>NUCLEOTIDE SEQUENCE [LARGE SCALE GENOMIC DNA]</scope>
    <source>
        <strain evidence="10 11">HZ20</strain>
    </source>
</reference>
<dbReference type="SUPFAM" id="SSF48452">
    <property type="entry name" value="TPR-like"/>
    <property type="match status" value="2"/>
</dbReference>
<evidence type="ECO:0000259" key="9">
    <source>
        <dbReference type="Pfam" id="PF05420"/>
    </source>
</evidence>
<dbReference type="PANTHER" id="PTHR45586">
    <property type="entry name" value="TPR REPEAT-CONTAINING PROTEIN PA4667"/>
    <property type="match status" value="1"/>
</dbReference>
<evidence type="ECO:0000256" key="6">
    <source>
        <dbReference type="PROSITE-ProRule" id="PRU00339"/>
    </source>
</evidence>
<evidence type="ECO:0000256" key="5">
    <source>
        <dbReference type="ARBA" id="ARBA00022916"/>
    </source>
</evidence>
<dbReference type="OrthoDB" id="174989at2"/>
<dbReference type="PRINTS" id="PR01441">
    <property type="entry name" value="CELLSNTHASEC"/>
</dbReference>
<feature type="chain" id="PRO_5015340760" description="Cellulose synthase operon C C-terminal domain-containing protein" evidence="8">
    <location>
        <begin position="23"/>
        <end position="1210"/>
    </location>
</feature>
<dbReference type="UniPathway" id="UPA00694"/>
<keyword evidence="3" id="KW-0677">Repeat</keyword>
<evidence type="ECO:0000256" key="4">
    <source>
        <dbReference type="ARBA" id="ARBA00022803"/>
    </source>
</evidence>
<feature type="compositionally biased region" description="Polar residues" evidence="7">
    <location>
        <begin position="782"/>
        <end position="807"/>
    </location>
</feature>
<dbReference type="AlphaFoldDB" id="A0A2R4XM67"/>
<evidence type="ECO:0000313" key="11">
    <source>
        <dbReference type="Proteomes" id="UP000244571"/>
    </source>
</evidence>
<evidence type="ECO:0000256" key="1">
    <source>
        <dbReference type="ARBA" id="ARBA00005186"/>
    </source>
</evidence>
<dbReference type="PROSITE" id="PS50005">
    <property type="entry name" value="TPR"/>
    <property type="match status" value="2"/>
</dbReference>
<dbReference type="SMART" id="SM00028">
    <property type="entry name" value="TPR"/>
    <property type="match status" value="10"/>
</dbReference>
<sequence length="1210" mass="131959">MFKHNRIACGVLVALLSQASFAQNDINQALIERGLFWQQRDDSKRAAEAWNKLLEVSADNPQGLYGLATIDLRAGRIDRARSYLQRLEQTNPSSPLVVQLRQDIKLASAQSKVLLEDVRQAVASSDVDTAVQKYEQIFQGQQPVGSVGRDYYTLLGYTPGGMDVAIDNLRRLQKQSPEDANLELALARHLARKEETRTEGIARLARLSANSEIGNDAAESWRDALIWLSPPQASVQPLYREYLNKHPDDTEIRELLEEGEAITAEASKPAPKAPPDPLRQRANAALKEIDAGNTATARAEFEAILTQRPNDSEALGGMGVLAMREGNWKLALDYLTRARRGNAAWQSSLNTARYWVNVDQAQAALDAGDLTQARRIATQSTRLAPGEVAANIVLADILLEEGKTAQATNAYRAILKRKPGDSQALFGLSRATRLSGDPAEASRLLEQALLANPESPWVRYELAQTYRDAGRTQEADQIINDLVKASPDNPEVLYISAIMASEEQNWNQTLRMLDRIPADLRTAPMDQLYATANRQLQIREAVNMARSGRKAQAIKWLEQIRSDAGNDWPVTNAVARAYVDIGETSRGLALLKPIRNEGGTRGVNATIAYAGLLLASGQDLDASLMLRQLQESKLTASQREQVDALADGYRVRQADQLTARGELAAAYDVIAPVLKRRPDDLAAQGALARMYAASGQPEKALAIYEKLLAADPDNPQVHLGLALLAQQMGNDRQAAREAEKAVELAPDNRDVLVSAASISRDSGRTGDAVALLERALALEAPDTQSARTAGTEPSDTTGNPFATQPTQVAAATSSDLARELETLYEQRSAQAIGGVEFRSRSGESGTSQLTEVQAPMEASFPVGNGRMNVRVTPVTLDAGAIGSVPTYVGPANLLQYSPLRVNDSSQSGVGLSVGYSLRGMQFDAGVTPIGFQETNFTGGALFSGTLDNAATMGYRLDISRRPVTDSMLSFAGRRYDDLGLEWGGVMATGARLTLSKDFGKAGIYGSAAWHSLRGKNVATNQRTEFNLGAYFRVIEESDTRLMAGVNLNGTFYQKNLGYFTYGSGGYFSPQQYYALSVPVSWAHRSGPLSFRFDGAVGMQQFRQSDAPIFPNNPELQAYAEQMAGANNLFGSGYYPGQSKTGFSYNLRASAEYRLNPNLVFGATFGADNAQDYQEWAGGIYLRYYFQPQRNVLLDLPVQPYRSPYGITYGR</sequence>
<keyword evidence="11" id="KW-1185">Reference proteome</keyword>
<protein>
    <recommendedName>
        <fullName evidence="9">Cellulose synthase operon C C-terminal domain-containing protein</fullName>
    </recommendedName>
</protein>
<feature type="signal peptide" evidence="8">
    <location>
        <begin position="1"/>
        <end position="22"/>
    </location>
</feature>
<feature type="region of interest" description="Disordered" evidence="7">
    <location>
        <begin position="781"/>
        <end position="807"/>
    </location>
</feature>
<name>A0A2R4XM67_9BURK</name>
<dbReference type="Pfam" id="PF14559">
    <property type="entry name" value="TPR_19"/>
    <property type="match status" value="3"/>
</dbReference>
<dbReference type="GO" id="GO:0030244">
    <property type="term" value="P:cellulose biosynthetic process"/>
    <property type="evidence" value="ECO:0007669"/>
    <property type="project" value="UniProtKB-KW"/>
</dbReference>
<dbReference type="EMBL" id="CP028901">
    <property type="protein sequence ID" value="AWB34829.1"/>
    <property type="molecule type" value="Genomic_DNA"/>
</dbReference>